<keyword evidence="2" id="KW-0808">Transferase</keyword>
<dbReference type="InterPro" id="IPR008271">
    <property type="entry name" value="Ser/Thr_kinase_AS"/>
</dbReference>
<comment type="caution">
    <text evidence="8">The sequence shown here is derived from an EMBL/GenBank/DDBJ whole genome shotgun (WGS) entry which is preliminary data.</text>
</comment>
<dbReference type="PANTHER" id="PTHR43671:SF13">
    <property type="entry name" value="SERINE_THREONINE-PROTEIN KINASE NEK2"/>
    <property type="match status" value="1"/>
</dbReference>
<dbReference type="PROSITE" id="PS50011">
    <property type="entry name" value="PROTEIN_KINASE_DOM"/>
    <property type="match status" value="1"/>
</dbReference>
<feature type="region of interest" description="Disordered" evidence="6">
    <location>
        <begin position="292"/>
        <end position="392"/>
    </location>
</feature>
<evidence type="ECO:0000256" key="1">
    <source>
        <dbReference type="ARBA" id="ARBA00012513"/>
    </source>
</evidence>
<dbReference type="EC" id="2.7.11.1" evidence="1"/>
<reference evidence="8 9" key="1">
    <citation type="submission" date="2020-04" db="EMBL/GenBank/DDBJ databases">
        <title>Arthrobacter sp. nov.</title>
        <authorList>
            <person name="Liu S."/>
        </authorList>
    </citation>
    <scope>NUCLEOTIDE SEQUENCE [LARGE SCALE GENOMIC DNA]</scope>
    <source>
        <strain evidence="8 9">E918</strain>
    </source>
</reference>
<name>A0A7X6K6J8_9MICC</name>
<sequence length="392" mass="43052">MDELLKGYRPTEPFRVAGGGQCEWTIAEKGGRPYFIKKFLHPKFPVEGSPGSSQTKERQRHQCEIFESHQRSVMKALHPLVGSGGNLVVPTDFFRVGTTYYKAADWVTANVAPEAVAEIPLQARIIVLLTLSASLRILHGENLVHGDIKPANILLTQTGERYISKLIDFDDCFRPGSVPDPESLVGDFKYYSPELGEYISSDDGGEKLAVALTTKSDIYALGLVFHQFITGKTVALPGLYKTSWQASLDGQRLELAMDVSPRLEDLIKNMLEREPSKRPSAGEVFDRLKDVQRDLRSGSSPSPSFTRTSRPEAARPIVAPHRDDPGDVVPKTSPGSSRLKINMSRSSTPLSSSEESADGRIVEPTAGMIPRPRLTMKGLHRMPVDEEGPGGS</sequence>
<feature type="domain" description="Protein kinase" evidence="7">
    <location>
        <begin position="11"/>
        <end position="305"/>
    </location>
</feature>
<proteinExistence type="predicted"/>
<evidence type="ECO:0000256" key="6">
    <source>
        <dbReference type="SAM" id="MobiDB-lite"/>
    </source>
</evidence>
<evidence type="ECO:0000313" key="9">
    <source>
        <dbReference type="Proteomes" id="UP000544090"/>
    </source>
</evidence>
<dbReference type="SMART" id="SM00220">
    <property type="entry name" value="S_TKc"/>
    <property type="match status" value="1"/>
</dbReference>
<dbReference type="GO" id="GO:0004674">
    <property type="term" value="F:protein serine/threonine kinase activity"/>
    <property type="evidence" value="ECO:0007669"/>
    <property type="project" value="UniProtKB-EC"/>
</dbReference>
<keyword evidence="3" id="KW-0547">Nucleotide-binding</keyword>
<evidence type="ECO:0000256" key="3">
    <source>
        <dbReference type="ARBA" id="ARBA00022741"/>
    </source>
</evidence>
<evidence type="ECO:0000256" key="4">
    <source>
        <dbReference type="ARBA" id="ARBA00022777"/>
    </source>
</evidence>
<dbReference type="Proteomes" id="UP000544090">
    <property type="component" value="Unassembled WGS sequence"/>
</dbReference>
<feature type="compositionally biased region" description="Low complexity" evidence="6">
    <location>
        <begin position="297"/>
        <end position="308"/>
    </location>
</feature>
<dbReference type="Gene3D" id="1.10.510.10">
    <property type="entry name" value="Transferase(Phosphotransferase) domain 1"/>
    <property type="match status" value="1"/>
</dbReference>
<keyword evidence="9" id="KW-1185">Reference proteome</keyword>
<dbReference type="PROSITE" id="PS00108">
    <property type="entry name" value="PROTEIN_KINASE_ST"/>
    <property type="match status" value="1"/>
</dbReference>
<dbReference type="InterPro" id="IPR000719">
    <property type="entry name" value="Prot_kinase_dom"/>
</dbReference>
<organism evidence="8 9">
    <name type="scientific">Arthrobacter mobilis</name>
    <dbReference type="NCBI Taxonomy" id="2724944"/>
    <lineage>
        <taxon>Bacteria</taxon>
        <taxon>Bacillati</taxon>
        <taxon>Actinomycetota</taxon>
        <taxon>Actinomycetes</taxon>
        <taxon>Micrococcales</taxon>
        <taxon>Micrococcaceae</taxon>
        <taxon>Arthrobacter</taxon>
    </lineage>
</organism>
<evidence type="ECO:0000256" key="2">
    <source>
        <dbReference type="ARBA" id="ARBA00022679"/>
    </source>
</evidence>
<keyword evidence="5" id="KW-0067">ATP-binding</keyword>
<keyword evidence="4 8" id="KW-0418">Kinase</keyword>
<dbReference type="AlphaFoldDB" id="A0A7X6K6J8"/>
<dbReference type="InterPro" id="IPR011009">
    <property type="entry name" value="Kinase-like_dom_sf"/>
</dbReference>
<gene>
    <name evidence="8" type="ORF">HGG74_15640</name>
</gene>
<accession>A0A7X6K6J8</accession>
<dbReference type="EMBL" id="JAAZSQ010000017">
    <property type="protein sequence ID" value="NKX55944.1"/>
    <property type="molecule type" value="Genomic_DNA"/>
</dbReference>
<dbReference type="InterPro" id="IPR050660">
    <property type="entry name" value="NEK_Ser/Thr_kinase"/>
</dbReference>
<dbReference type="SUPFAM" id="SSF56112">
    <property type="entry name" value="Protein kinase-like (PK-like)"/>
    <property type="match status" value="1"/>
</dbReference>
<protein>
    <recommendedName>
        <fullName evidence="1">non-specific serine/threonine protein kinase</fullName>
        <ecNumber evidence="1">2.7.11.1</ecNumber>
    </recommendedName>
</protein>
<dbReference type="PANTHER" id="PTHR43671">
    <property type="entry name" value="SERINE/THREONINE-PROTEIN KINASE NEK"/>
    <property type="match status" value="1"/>
</dbReference>
<evidence type="ECO:0000313" key="8">
    <source>
        <dbReference type="EMBL" id="NKX55944.1"/>
    </source>
</evidence>
<evidence type="ECO:0000256" key="5">
    <source>
        <dbReference type="ARBA" id="ARBA00022840"/>
    </source>
</evidence>
<evidence type="ECO:0000259" key="7">
    <source>
        <dbReference type="PROSITE" id="PS50011"/>
    </source>
</evidence>
<feature type="compositionally biased region" description="Low complexity" evidence="6">
    <location>
        <begin position="344"/>
        <end position="354"/>
    </location>
</feature>
<dbReference type="Pfam" id="PF00069">
    <property type="entry name" value="Pkinase"/>
    <property type="match status" value="1"/>
</dbReference>
<dbReference type="RefSeq" id="WP_168487834.1">
    <property type="nucleotide sequence ID" value="NZ_JAAZSQ010000017.1"/>
</dbReference>
<dbReference type="GO" id="GO:0005524">
    <property type="term" value="F:ATP binding"/>
    <property type="evidence" value="ECO:0007669"/>
    <property type="project" value="UniProtKB-KW"/>
</dbReference>